<dbReference type="Proteomes" id="UP000245464">
    <property type="component" value="Chromosome 7"/>
</dbReference>
<gene>
    <name evidence="1" type="ORF">PtrM4_129040</name>
</gene>
<dbReference type="EMBL" id="NQIK02000007">
    <property type="protein sequence ID" value="KAF7568291.1"/>
    <property type="molecule type" value="Genomic_DNA"/>
</dbReference>
<organism evidence="1 2">
    <name type="scientific">Pyrenophora tritici-repentis</name>
    <dbReference type="NCBI Taxonomy" id="45151"/>
    <lineage>
        <taxon>Eukaryota</taxon>
        <taxon>Fungi</taxon>
        <taxon>Dikarya</taxon>
        <taxon>Ascomycota</taxon>
        <taxon>Pezizomycotina</taxon>
        <taxon>Dothideomycetes</taxon>
        <taxon>Pleosporomycetidae</taxon>
        <taxon>Pleosporales</taxon>
        <taxon>Pleosporineae</taxon>
        <taxon>Pleosporaceae</taxon>
        <taxon>Pyrenophora</taxon>
    </lineage>
</organism>
<evidence type="ECO:0000313" key="2">
    <source>
        <dbReference type="Proteomes" id="UP000245464"/>
    </source>
</evidence>
<evidence type="ECO:0000313" key="1">
    <source>
        <dbReference type="EMBL" id="KAF7568291.1"/>
    </source>
</evidence>
<reference evidence="1 2" key="1">
    <citation type="journal article" date="2018" name="BMC Genomics">
        <title>Comparative genomics of the wheat fungal pathogen Pyrenophora tritici-repentis reveals chromosomal variations and genome plasticity.</title>
        <authorList>
            <person name="Moolhuijzen P."/>
            <person name="See P.T."/>
            <person name="Hane J.K."/>
            <person name="Shi G."/>
            <person name="Liu Z."/>
            <person name="Oliver R.P."/>
            <person name="Moffat C.S."/>
        </authorList>
    </citation>
    <scope>NUCLEOTIDE SEQUENCE [LARGE SCALE GENOMIC DNA]</scope>
    <source>
        <strain evidence="1">M4</strain>
    </source>
</reference>
<dbReference type="GeneID" id="90957428"/>
<comment type="caution">
    <text evidence="1">The sequence shown here is derived from an EMBL/GenBank/DDBJ whole genome shotgun (WGS) entry which is preliminary data.</text>
</comment>
<sequence>MRLSVITVTISMLSLTTAQPYWTCVTKDDREAKRIQDFEKKLS</sequence>
<accession>A0A5M9KYB7</accession>
<dbReference type="AlphaFoldDB" id="A0A5M9KYB7"/>
<protein>
    <submittedName>
        <fullName evidence="1">Uncharacterized protein</fullName>
    </submittedName>
</protein>
<proteinExistence type="predicted"/>
<name>A0A5M9KYB7_9PLEO</name>
<dbReference type="RefSeq" id="XP_065960897.1">
    <property type="nucleotide sequence ID" value="XM_066108905.1"/>
</dbReference>
<dbReference type="KEGG" id="ptrr:90957428"/>